<name>A0AAN6WGD1_9PEZI</name>
<protein>
    <submittedName>
        <fullName evidence="4">PWI domain-containing protein</fullName>
    </submittedName>
</protein>
<dbReference type="GO" id="GO:0005681">
    <property type="term" value="C:spliceosomal complex"/>
    <property type="evidence" value="ECO:0007669"/>
    <property type="project" value="TreeGrafter"/>
</dbReference>
<dbReference type="Proteomes" id="UP001302321">
    <property type="component" value="Unassembled WGS sequence"/>
</dbReference>
<feature type="domain" description="PWI" evidence="3">
    <location>
        <begin position="12"/>
        <end position="111"/>
    </location>
</feature>
<dbReference type="InterPro" id="IPR002483">
    <property type="entry name" value="PWI_dom"/>
</dbReference>
<dbReference type="EMBL" id="MU866088">
    <property type="protein sequence ID" value="KAK4181274.1"/>
    <property type="molecule type" value="Genomic_DNA"/>
</dbReference>
<feature type="compositionally biased region" description="Polar residues" evidence="2">
    <location>
        <begin position="342"/>
        <end position="356"/>
    </location>
</feature>
<evidence type="ECO:0000313" key="4">
    <source>
        <dbReference type="EMBL" id="KAK4181274.1"/>
    </source>
</evidence>
<evidence type="ECO:0000256" key="2">
    <source>
        <dbReference type="SAM" id="MobiDB-lite"/>
    </source>
</evidence>
<evidence type="ECO:0000259" key="3">
    <source>
        <dbReference type="PROSITE" id="PS51025"/>
    </source>
</evidence>
<dbReference type="PANTHER" id="PTHR23148:SF0">
    <property type="entry name" value="SERINE_ARGININE REPETITIVE MATRIX PROTEIN 1"/>
    <property type="match status" value="1"/>
</dbReference>
<dbReference type="Gene3D" id="1.20.1390.10">
    <property type="entry name" value="PWI domain"/>
    <property type="match status" value="1"/>
</dbReference>
<dbReference type="AlphaFoldDB" id="A0AAN6WGD1"/>
<organism evidence="4 5">
    <name type="scientific">Triangularia setosa</name>
    <dbReference type="NCBI Taxonomy" id="2587417"/>
    <lineage>
        <taxon>Eukaryota</taxon>
        <taxon>Fungi</taxon>
        <taxon>Dikarya</taxon>
        <taxon>Ascomycota</taxon>
        <taxon>Pezizomycotina</taxon>
        <taxon>Sordariomycetes</taxon>
        <taxon>Sordariomycetidae</taxon>
        <taxon>Sordariales</taxon>
        <taxon>Podosporaceae</taxon>
        <taxon>Triangularia</taxon>
    </lineage>
</organism>
<dbReference type="SMART" id="SM00311">
    <property type="entry name" value="PWI"/>
    <property type="match status" value="1"/>
</dbReference>
<evidence type="ECO:0000313" key="5">
    <source>
        <dbReference type="Proteomes" id="UP001302321"/>
    </source>
</evidence>
<keyword evidence="5" id="KW-1185">Reference proteome</keyword>
<reference evidence="4" key="2">
    <citation type="submission" date="2023-05" db="EMBL/GenBank/DDBJ databases">
        <authorList>
            <consortium name="Lawrence Berkeley National Laboratory"/>
            <person name="Steindorff A."/>
            <person name="Hensen N."/>
            <person name="Bonometti L."/>
            <person name="Westerberg I."/>
            <person name="Brannstrom I.O."/>
            <person name="Guillou S."/>
            <person name="Cros-Aarteil S."/>
            <person name="Calhoun S."/>
            <person name="Haridas S."/>
            <person name="Kuo A."/>
            <person name="Mondo S."/>
            <person name="Pangilinan J."/>
            <person name="Riley R."/>
            <person name="Labutti K."/>
            <person name="Andreopoulos B."/>
            <person name="Lipzen A."/>
            <person name="Chen C."/>
            <person name="Yanf M."/>
            <person name="Daum C."/>
            <person name="Ng V."/>
            <person name="Clum A."/>
            <person name="Ohm R."/>
            <person name="Martin F."/>
            <person name="Silar P."/>
            <person name="Natvig D."/>
            <person name="Lalanne C."/>
            <person name="Gautier V."/>
            <person name="Ament-Velasquez S.L."/>
            <person name="Kruys A."/>
            <person name="Hutchinson M.I."/>
            <person name="Powell A.J."/>
            <person name="Barry K."/>
            <person name="Miller A.N."/>
            <person name="Grigoriev I.V."/>
            <person name="Debuchy R."/>
            <person name="Gladieux P."/>
            <person name="Thoren M.H."/>
            <person name="Johannesson H."/>
        </authorList>
    </citation>
    <scope>NUCLEOTIDE SEQUENCE</scope>
    <source>
        <strain evidence="4">CBS 892.96</strain>
    </source>
</reference>
<dbReference type="PANTHER" id="PTHR23148">
    <property type="entry name" value="SERINE/ARGININE REGULATED NUCLEAR MATRIX PROTEIN"/>
    <property type="match status" value="1"/>
</dbReference>
<accession>A0AAN6WGD1</accession>
<feature type="compositionally biased region" description="Basic and acidic residues" evidence="2">
    <location>
        <begin position="322"/>
        <end position="340"/>
    </location>
</feature>
<dbReference type="Pfam" id="PF01480">
    <property type="entry name" value="PWI"/>
    <property type="match status" value="1"/>
</dbReference>
<dbReference type="SUPFAM" id="SSF101233">
    <property type="entry name" value="PWI domain"/>
    <property type="match status" value="1"/>
</dbReference>
<reference evidence="4" key="1">
    <citation type="journal article" date="2023" name="Mol. Phylogenet. Evol.">
        <title>Genome-scale phylogeny and comparative genomics of the fungal order Sordariales.</title>
        <authorList>
            <person name="Hensen N."/>
            <person name="Bonometti L."/>
            <person name="Westerberg I."/>
            <person name="Brannstrom I.O."/>
            <person name="Guillou S."/>
            <person name="Cros-Aarteil S."/>
            <person name="Calhoun S."/>
            <person name="Haridas S."/>
            <person name="Kuo A."/>
            <person name="Mondo S."/>
            <person name="Pangilinan J."/>
            <person name="Riley R."/>
            <person name="LaButti K."/>
            <person name="Andreopoulos B."/>
            <person name="Lipzen A."/>
            <person name="Chen C."/>
            <person name="Yan M."/>
            <person name="Daum C."/>
            <person name="Ng V."/>
            <person name="Clum A."/>
            <person name="Steindorff A."/>
            <person name="Ohm R.A."/>
            <person name="Martin F."/>
            <person name="Silar P."/>
            <person name="Natvig D.O."/>
            <person name="Lalanne C."/>
            <person name="Gautier V."/>
            <person name="Ament-Velasquez S.L."/>
            <person name="Kruys A."/>
            <person name="Hutchinson M.I."/>
            <person name="Powell A.J."/>
            <person name="Barry K."/>
            <person name="Miller A.N."/>
            <person name="Grigoriev I.V."/>
            <person name="Debuchy R."/>
            <person name="Gladieux P."/>
            <person name="Hiltunen Thoren M."/>
            <person name="Johannesson H."/>
        </authorList>
    </citation>
    <scope>NUCLEOTIDE SEQUENCE</scope>
    <source>
        <strain evidence="4">CBS 892.96</strain>
    </source>
</reference>
<dbReference type="InterPro" id="IPR052225">
    <property type="entry name" value="Ser/Arg_repetitive_matrix"/>
</dbReference>
<proteinExistence type="predicted"/>
<dbReference type="GO" id="GO:0048024">
    <property type="term" value="P:regulation of mRNA splicing, via spliceosome"/>
    <property type="evidence" value="ECO:0007669"/>
    <property type="project" value="TreeGrafter"/>
</dbReference>
<feature type="compositionally biased region" description="Basic and acidic residues" evidence="2">
    <location>
        <begin position="295"/>
        <end position="315"/>
    </location>
</feature>
<gene>
    <name evidence="4" type="ORF">QBC36DRAFT_306461</name>
</gene>
<feature type="region of interest" description="Disordered" evidence="2">
    <location>
        <begin position="295"/>
        <end position="356"/>
    </location>
</feature>
<dbReference type="PROSITE" id="PS51025">
    <property type="entry name" value="PWI"/>
    <property type="match status" value="1"/>
</dbReference>
<feature type="region of interest" description="Disordered" evidence="2">
    <location>
        <begin position="122"/>
        <end position="144"/>
    </location>
</feature>
<comment type="caution">
    <text evidence="4">The sequence shown here is derived from an EMBL/GenBank/DDBJ whole genome shotgun (WGS) entry which is preliminary data.</text>
</comment>
<dbReference type="InterPro" id="IPR036483">
    <property type="entry name" value="PWI_dom_sf"/>
</dbReference>
<sequence length="356" mass="38712">MATGVDAKLLKSTKFPPEFNQKVDMTKVNLQVMKKWIAGRITEILSNEDDVVIELVFNLIESSRHPDIKALQIQLTGFLDKDTPGFCKEMWGLLLSAQDSPQGVPKELLEAKKLELLQEKREQEEARQKREDSENQRRDSFQRGFGGRDLDLSLEALVWMERDGHCHDQLAPLVDAVVLAHHFPTGIQPKDAAPLPEALTAAVGPGIGGTVDPLPILPDPLATPDLSVEAEALPRDGQDVEAGVSPPTSSDIGVGAALALRAVALVLLSLTDGTGLVLALRAVDLVTEDVATVRDRSADGSGAEDRPHEATHDDPAVLSPEQESKIDTEQREKELKEKIKQMRSSRSSDVVEANSA</sequence>
<keyword evidence="1" id="KW-0507">mRNA processing</keyword>
<evidence type="ECO:0000256" key="1">
    <source>
        <dbReference type="ARBA" id="ARBA00022664"/>
    </source>
</evidence>
<dbReference type="GO" id="GO:0006397">
    <property type="term" value="P:mRNA processing"/>
    <property type="evidence" value="ECO:0007669"/>
    <property type="project" value="UniProtKB-KW"/>
</dbReference>
<dbReference type="GO" id="GO:0003723">
    <property type="term" value="F:RNA binding"/>
    <property type="evidence" value="ECO:0007669"/>
    <property type="project" value="TreeGrafter"/>
</dbReference>